<organism evidence="1 2">
    <name type="scientific">Rhizobium quercicola</name>
    <dbReference type="NCBI Taxonomy" id="2901226"/>
    <lineage>
        <taxon>Bacteria</taxon>
        <taxon>Pseudomonadati</taxon>
        <taxon>Pseudomonadota</taxon>
        <taxon>Alphaproteobacteria</taxon>
        <taxon>Hyphomicrobiales</taxon>
        <taxon>Rhizobiaceae</taxon>
        <taxon>Rhizobium/Agrobacterium group</taxon>
        <taxon>Rhizobium</taxon>
    </lineage>
</organism>
<dbReference type="RefSeq" id="WP_231816929.1">
    <property type="nucleotide sequence ID" value="NZ_JAJOZR010000030.1"/>
</dbReference>
<sequence length="365" mass="40639">MTYKDPKQRNMSSQEAIAETKIALATEMDPAGSETPISERAGKFLKHALSVSWARAKRTAIYLNEQRKVAIAQREKKLAEKKRNFQVQAFRTAFSKLESHKAQINPASWKKIEEYEAAVESDPVALYAFAESNLIKNLLKHSESRSAFLQVDRQRMLPTYCFETDADDLFSAIGYDHIIPTLKAIASKYKVSNAGNVMAGAILAGRKNMGGAAMAMADSARVGAHNGAADTAFTNHLRHIVFARSAAGMSDTQRRYVRYAYRIGYLGLGESSVINRSIFSLIYSNNNCTVKPPTPHNKFSGNLHAEFHNNFSHLIWTVQQAAAHLDEIRAQGGLRESLFSQDEIRGLLSWTDNVPSPGFHLQRTT</sequence>
<protein>
    <submittedName>
        <fullName evidence="1">Uncharacterized protein</fullName>
    </submittedName>
</protein>
<name>A0A9X1T2T9_9HYPH</name>
<accession>A0A9X1T2T9</accession>
<reference evidence="1" key="1">
    <citation type="submission" date="2021-12" db="EMBL/GenBank/DDBJ databases">
        <authorList>
            <person name="Li Y."/>
        </authorList>
    </citation>
    <scope>NUCLEOTIDE SEQUENCE</scope>
    <source>
        <strain evidence="1">DKSPLA3</strain>
    </source>
</reference>
<evidence type="ECO:0000313" key="1">
    <source>
        <dbReference type="EMBL" id="MCD7111927.1"/>
    </source>
</evidence>
<dbReference type="AlphaFoldDB" id="A0A9X1T2T9"/>
<gene>
    <name evidence="1" type="ORF">LRX75_23190</name>
</gene>
<dbReference type="Proteomes" id="UP001139089">
    <property type="component" value="Unassembled WGS sequence"/>
</dbReference>
<comment type="caution">
    <text evidence="1">The sequence shown here is derived from an EMBL/GenBank/DDBJ whole genome shotgun (WGS) entry which is preliminary data.</text>
</comment>
<dbReference type="EMBL" id="JAJOZR010000030">
    <property type="protein sequence ID" value="MCD7111927.1"/>
    <property type="molecule type" value="Genomic_DNA"/>
</dbReference>
<keyword evidence="2" id="KW-1185">Reference proteome</keyword>
<evidence type="ECO:0000313" key="2">
    <source>
        <dbReference type="Proteomes" id="UP001139089"/>
    </source>
</evidence>
<proteinExistence type="predicted"/>